<keyword evidence="5" id="KW-0175">Coiled coil</keyword>
<feature type="domain" description="NlpC/P60" evidence="7">
    <location>
        <begin position="240"/>
        <end position="354"/>
    </location>
</feature>
<evidence type="ECO:0000256" key="4">
    <source>
        <dbReference type="ARBA" id="ARBA00022807"/>
    </source>
</evidence>
<feature type="compositionally biased region" description="Low complexity" evidence="6">
    <location>
        <begin position="230"/>
        <end position="239"/>
    </location>
</feature>
<keyword evidence="2" id="KW-0645">Protease</keyword>
<comment type="caution">
    <text evidence="8">The sequence shown here is derived from an EMBL/GenBank/DDBJ whole genome shotgun (WGS) entry which is preliminary data.</text>
</comment>
<feature type="coiled-coil region" evidence="5">
    <location>
        <begin position="161"/>
        <end position="202"/>
    </location>
</feature>
<dbReference type="InterPro" id="IPR038765">
    <property type="entry name" value="Papain-like_cys_pep_sf"/>
</dbReference>
<protein>
    <submittedName>
        <fullName evidence="8">C40 family peptidase</fullName>
    </submittedName>
</protein>
<dbReference type="PROSITE" id="PS51935">
    <property type="entry name" value="NLPC_P60"/>
    <property type="match status" value="1"/>
</dbReference>
<dbReference type="EMBL" id="BAAATJ010000028">
    <property type="protein sequence ID" value="GAA2412646.1"/>
    <property type="molecule type" value="Genomic_DNA"/>
</dbReference>
<evidence type="ECO:0000313" key="9">
    <source>
        <dbReference type="Proteomes" id="UP001500058"/>
    </source>
</evidence>
<evidence type="ECO:0000256" key="5">
    <source>
        <dbReference type="SAM" id="Coils"/>
    </source>
</evidence>
<dbReference type="Pfam" id="PF00877">
    <property type="entry name" value="NLPC_P60"/>
    <property type="match status" value="1"/>
</dbReference>
<dbReference type="Gene3D" id="3.90.1720.10">
    <property type="entry name" value="endopeptidase domain like (from Nostoc punctiforme)"/>
    <property type="match status" value="1"/>
</dbReference>
<proteinExistence type="inferred from homology"/>
<dbReference type="SUPFAM" id="SSF54001">
    <property type="entry name" value="Cysteine proteinases"/>
    <property type="match status" value="1"/>
</dbReference>
<organism evidence="8 9">
    <name type="scientific">Streptomyces glaucosporus</name>
    <dbReference type="NCBI Taxonomy" id="284044"/>
    <lineage>
        <taxon>Bacteria</taxon>
        <taxon>Bacillati</taxon>
        <taxon>Actinomycetota</taxon>
        <taxon>Actinomycetes</taxon>
        <taxon>Kitasatosporales</taxon>
        <taxon>Streptomycetaceae</taxon>
        <taxon>Streptomyces</taxon>
    </lineage>
</organism>
<gene>
    <name evidence="8" type="ORF">GCM10010420_47520</name>
</gene>
<evidence type="ECO:0000259" key="7">
    <source>
        <dbReference type="PROSITE" id="PS51935"/>
    </source>
</evidence>
<feature type="coiled-coil region" evidence="5">
    <location>
        <begin position="66"/>
        <end position="114"/>
    </location>
</feature>
<keyword evidence="3" id="KW-0378">Hydrolase</keyword>
<dbReference type="RefSeq" id="WP_425576403.1">
    <property type="nucleotide sequence ID" value="NZ_BAAATJ010000028.1"/>
</dbReference>
<feature type="region of interest" description="Disordered" evidence="6">
    <location>
        <begin position="212"/>
        <end position="239"/>
    </location>
</feature>
<evidence type="ECO:0000256" key="6">
    <source>
        <dbReference type="SAM" id="MobiDB-lite"/>
    </source>
</evidence>
<keyword evidence="9" id="KW-1185">Reference proteome</keyword>
<comment type="similarity">
    <text evidence="1">Belongs to the peptidase C40 family.</text>
</comment>
<keyword evidence="4" id="KW-0788">Thiol protease</keyword>
<evidence type="ECO:0000256" key="2">
    <source>
        <dbReference type="ARBA" id="ARBA00022670"/>
    </source>
</evidence>
<dbReference type="PANTHER" id="PTHR47359">
    <property type="entry name" value="PEPTIDOGLYCAN DL-ENDOPEPTIDASE CWLO"/>
    <property type="match status" value="1"/>
</dbReference>
<sequence>MVSHRSTRHGAHRRADRQRAPYPGPLGLVPRVTALSAAAGAAAALTAVPAGAEPGGGGPAATSARVDRLYAEAERATEEYNAVAERVEDLREKVERAQDDAARDQDRVNRMRDALGTLATAQYRSGGVDPSLRLLLSEDPGDYLAKAATLDRINSRQTAGLKAFRRAVRALEQRRTEAGEKLAELSRQRELLRRHRASVQRKLGAAQRLLNRLSPEERAARARASRGADRAGAAGAQAPSPRAAAAVAAVVRAVGSPYAWGQAGPHAFDCSGLTSWAYAQAGVSLPRTSQGQLHAGRRVPPDQALPGDLVVYRSDAGHVGMYVGGGQVVHAPHPGARVRHDPVGMMPIAAVVRP</sequence>
<reference evidence="9" key="1">
    <citation type="journal article" date="2019" name="Int. J. Syst. Evol. Microbiol.">
        <title>The Global Catalogue of Microorganisms (GCM) 10K type strain sequencing project: providing services to taxonomists for standard genome sequencing and annotation.</title>
        <authorList>
            <consortium name="The Broad Institute Genomics Platform"/>
            <consortium name="The Broad Institute Genome Sequencing Center for Infectious Disease"/>
            <person name="Wu L."/>
            <person name="Ma J."/>
        </authorList>
    </citation>
    <scope>NUCLEOTIDE SEQUENCE [LARGE SCALE GENOMIC DNA]</scope>
    <source>
        <strain evidence="9">JCM 6921</strain>
    </source>
</reference>
<evidence type="ECO:0000313" key="8">
    <source>
        <dbReference type="EMBL" id="GAA2412646.1"/>
    </source>
</evidence>
<evidence type="ECO:0000256" key="3">
    <source>
        <dbReference type="ARBA" id="ARBA00022801"/>
    </source>
</evidence>
<evidence type="ECO:0000256" key="1">
    <source>
        <dbReference type="ARBA" id="ARBA00007074"/>
    </source>
</evidence>
<name>A0ABP5VV17_9ACTN</name>
<dbReference type="InterPro" id="IPR000064">
    <property type="entry name" value="NLP_P60_dom"/>
</dbReference>
<dbReference type="PANTHER" id="PTHR47359:SF3">
    <property type="entry name" value="NLP_P60 DOMAIN-CONTAINING PROTEIN-RELATED"/>
    <property type="match status" value="1"/>
</dbReference>
<accession>A0ABP5VV17</accession>
<dbReference type="Proteomes" id="UP001500058">
    <property type="component" value="Unassembled WGS sequence"/>
</dbReference>
<feature type="compositionally biased region" description="Basic residues" evidence="6">
    <location>
        <begin position="1"/>
        <end position="16"/>
    </location>
</feature>
<dbReference type="InterPro" id="IPR051794">
    <property type="entry name" value="PG_Endopeptidase_C40"/>
</dbReference>
<feature type="region of interest" description="Disordered" evidence="6">
    <location>
        <begin position="1"/>
        <end position="24"/>
    </location>
</feature>